<dbReference type="InterPro" id="IPR052709">
    <property type="entry name" value="Transposase-MT_Hybrid"/>
</dbReference>
<sequence>MKKIPFSINMVSQHIDEMANGVKHQLINILQHSEFSIQVDESIVVDNQYLMMVYVRYFSEDLQPLTSLEEDRRREGRPSKLDEDILKAKTEENSNITTEELAEELKVSKSTTHEHLVKLGYISCYNVWVPHKLSEKNCLDRYSVCGVLLKQNESMPVLKQLVTEDEKWTVYECMVWKRVSQNNNQR</sequence>
<dbReference type="Gene3D" id="3.30.420.10">
    <property type="entry name" value="Ribonuclease H-like superfamily/Ribonuclease H"/>
    <property type="match status" value="1"/>
</dbReference>
<protein>
    <submittedName>
        <fullName evidence="2">Histone-lysine N-methyltransferase SETMAR-like</fullName>
    </submittedName>
</protein>
<dbReference type="GO" id="GO:0044774">
    <property type="term" value="P:mitotic DNA integrity checkpoint signaling"/>
    <property type="evidence" value="ECO:0007669"/>
    <property type="project" value="TreeGrafter"/>
</dbReference>
<evidence type="ECO:0000313" key="1">
    <source>
        <dbReference type="Proteomes" id="UP000515154"/>
    </source>
</evidence>
<dbReference type="AlphaFoldDB" id="A0A7E6FS97"/>
<name>A0A7E6FS97_9MOLL</name>
<dbReference type="GO" id="GO:0003690">
    <property type="term" value="F:double-stranded DNA binding"/>
    <property type="evidence" value="ECO:0007669"/>
    <property type="project" value="TreeGrafter"/>
</dbReference>
<evidence type="ECO:0000313" key="2">
    <source>
        <dbReference type="RefSeq" id="XP_036369727.1"/>
    </source>
</evidence>
<gene>
    <name evidence="2" type="primary">LOC118768056</name>
</gene>
<dbReference type="InterPro" id="IPR036388">
    <property type="entry name" value="WH-like_DNA-bd_sf"/>
</dbReference>
<proteinExistence type="predicted"/>
<dbReference type="PANTHER" id="PTHR46060">
    <property type="entry name" value="MARINER MOS1 TRANSPOSASE-LIKE PROTEIN"/>
    <property type="match status" value="1"/>
</dbReference>
<accession>A0A7E6FS97</accession>
<dbReference type="GO" id="GO:0015074">
    <property type="term" value="P:DNA integration"/>
    <property type="evidence" value="ECO:0007669"/>
    <property type="project" value="TreeGrafter"/>
</dbReference>
<dbReference type="GO" id="GO:0046975">
    <property type="term" value="F:histone H3K36 methyltransferase activity"/>
    <property type="evidence" value="ECO:0007669"/>
    <property type="project" value="TreeGrafter"/>
</dbReference>
<dbReference type="GO" id="GO:0035861">
    <property type="term" value="C:site of double-strand break"/>
    <property type="evidence" value="ECO:0007669"/>
    <property type="project" value="TreeGrafter"/>
</dbReference>
<dbReference type="Proteomes" id="UP000515154">
    <property type="component" value="Linkage group LG26"/>
</dbReference>
<dbReference type="GO" id="GO:0006303">
    <property type="term" value="P:double-strand break repair via nonhomologous end joining"/>
    <property type="evidence" value="ECO:0007669"/>
    <property type="project" value="TreeGrafter"/>
</dbReference>
<dbReference type="GO" id="GO:0005634">
    <property type="term" value="C:nucleus"/>
    <property type="evidence" value="ECO:0007669"/>
    <property type="project" value="TreeGrafter"/>
</dbReference>
<dbReference type="GO" id="GO:0000729">
    <property type="term" value="P:DNA double-strand break processing"/>
    <property type="evidence" value="ECO:0007669"/>
    <property type="project" value="TreeGrafter"/>
</dbReference>
<dbReference type="InterPro" id="IPR036397">
    <property type="entry name" value="RNaseH_sf"/>
</dbReference>
<dbReference type="GO" id="GO:0044547">
    <property type="term" value="F:DNA topoisomerase binding"/>
    <property type="evidence" value="ECO:0007669"/>
    <property type="project" value="TreeGrafter"/>
</dbReference>
<dbReference type="RefSeq" id="XP_036369727.1">
    <property type="nucleotide sequence ID" value="XM_036513834.1"/>
</dbReference>
<keyword evidence="1" id="KW-1185">Reference proteome</keyword>
<dbReference type="GO" id="GO:0000014">
    <property type="term" value="F:single-stranded DNA endodeoxyribonuclease activity"/>
    <property type="evidence" value="ECO:0007669"/>
    <property type="project" value="TreeGrafter"/>
</dbReference>
<organism evidence="1 2">
    <name type="scientific">Octopus sinensis</name>
    <name type="common">East Asian common octopus</name>
    <dbReference type="NCBI Taxonomy" id="2607531"/>
    <lineage>
        <taxon>Eukaryota</taxon>
        <taxon>Metazoa</taxon>
        <taxon>Spiralia</taxon>
        <taxon>Lophotrochozoa</taxon>
        <taxon>Mollusca</taxon>
        <taxon>Cephalopoda</taxon>
        <taxon>Coleoidea</taxon>
        <taxon>Octopodiformes</taxon>
        <taxon>Octopoda</taxon>
        <taxon>Incirrata</taxon>
        <taxon>Octopodidae</taxon>
        <taxon>Octopus</taxon>
    </lineage>
</organism>
<dbReference type="GO" id="GO:0003697">
    <property type="term" value="F:single-stranded DNA binding"/>
    <property type="evidence" value="ECO:0007669"/>
    <property type="project" value="TreeGrafter"/>
</dbReference>
<dbReference type="PANTHER" id="PTHR46060:SF2">
    <property type="entry name" value="HISTONE-LYSINE N-METHYLTRANSFERASE SETMAR"/>
    <property type="match status" value="1"/>
</dbReference>
<dbReference type="Gene3D" id="1.10.10.10">
    <property type="entry name" value="Winged helix-like DNA-binding domain superfamily/Winged helix DNA-binding domain"/>
    <property type="match status" value="1"/>
</dbReference>
<reference evidence="2" key="1">
    <citation type="submission" date="2025-08" db="UniProtKB">
        <authorList>
            <consortium name="RefSeq"/>
        </authorList>
    </citation>
    <scope>IDENTIFICATION</scope>
</reference>
<dbReference type="GO" id="GO:0000793">
    <property type="term" value="C:condensed chromosome"/>
    <property type="evidence" value="ECO:0007669"/>
    <property type="project" value="TreeGrafter"/>
</dbReference>
<dbReference type="GO" id="GO:0042800">
    <property type="term" value="F:histone H3K4 methyltransferase activity"/>
    <property type="evidence" value="ECO:0007669"/>
    <property type="project" value="TreeGrafter"/>
</dbReference>
<dbReference type="GO" id="GO:0031297">
    <property type="term" value="P:replication fork processing"/>
    <property type="evidence" value="ECO:0007669"/>
    <property type="project" value="TreeGrafter"/>
</dbReference>
<dbReference type="KEGG" id="osn:118768056"/>